<protein>
    <submittedName>
        <fullName evidence="2">Uncharacterized protein</fullName>
    </submittedName>
</protein>
<proteinExistence type="predicted"/>
<name>A0AAD6CK76_9EURO</name>
<dbReference type="Proteomes" id="UP001220324">
    <property type="component" value="Unassembled WGS sequence"/>
</dbReference>
<dbReference type="EMBL" id="JAQIZZ010000012">
    <property type="protein sequence ID" value="KAJ5522841.1"/>
    <property type="molecule type" value="Genomic_DNA"/>
</dbReference>
<evidence type="ECO:0000313" key="1">
    <source>
        <dbReference type="EMBL" id="KAJ5522841.1"/>
    </source>
</evidence>
<gene>
    <name evidence="2" type="ORF">N7494_013252</name>
    <name evidence="1" type="ORF">N7494_013271</name>
</gene>
<comment type="caution">
    <text evidence="2">The sequence shown here is derived from an EMBL/GenBank/DDBJ whole genome shotgun (WGS) entry which is preliminary data.</text>
</comment>
<keyword evidence="3" id="KW-1185">Reference proteome</keyword>
<organism evidence="2 3">
    <name type="scientific">Penicillium frequentans</name>
    <dbReference type="NCBI Taxonomy" id="3151616"/>
    <lineage>
        <taxon>Eukaryota</taxon>
        <taxon>Fungi</taxon>
        <taxon>Dikarya</taxon>
        <taxon>Ascomycota</taxon>
        <taxon>Pezizomycotina</taxon>
        <taxon>Eurotiomycetes</taxon>
        <taxon>Eurotiomycetidae</taxon>
        <taxon>Eurotiales</taxon>
        <taxon>Aspergillaceae</taxon>
        <taxon>Penicillium</taxon>
    </lineage>
</organism>
<evidence type="ECO:0000313" key="3">
    <source>
        <dbReference type="Proteomes" id="UP001220324"/>
    </source>
</evidence>
<dbReference type="AlphaFoldDB" id="A0AAD6CK76"/>
<sequence>MSCQLRLSVHGPGHMQPTASDVTLKIPLRRVVTDPVESRAFAPQSDQLASQPSLASMSVRLTLVGVLATGETINIAGSEVLLKDMLCSESMVEQYRD</sequence>
<evidence type="ECO:0000313" key="2">
    <source>
        <dbReference type="EMBL" id="KAJ5522938.1"/>
    </source>
</evidence>
<dbReference type="EMBL" id="JAQIZZ010000011">
    <property type="protein sequence ID" value="KAJ5522938.1"/>
    <property type="molecule type" value="Genomic_DNA"/>
</dbReference>
<reference evidence="2 3" key="1">
    <citation type="journal article" date="2023" name="IMA Fungus">
        <title>Comparative genomic study of the Penicillium genus elucidates a diverse pangenome and 15 lateral gene transfer events.</title>
        <authorList>
            <person name="Petersen C."/>
            <person name="Sorensen T."/>
            <person name="Nielsen M.R."/>
            <person name="Sondergaard T.E."/>
            <person name="Sorensen J.L."/>
            <person name="Fitzpatrick D.A."/>
            <person name="Frisvad J.C."/>
            <person name="Nielsen K.L."/>
        </authorList>
    </citation>
    <scope>NUCLEOTIDE SEQUENCE [LARGE SCALE GENOMIC DNA]</scope>
    <source>
        <strain evidence="2 3">IBT 35679</strain>
    </source>
</reference>
<reference evidence="2" key="2">
    <citation type="submission" date="2023-01" db="EMBL/GenBank/DDBJ databases">
        <authorList>
            <person name="Petersen C."/>
        </authorList>
    </citation>
    <scope>NUCLEOTIDE SEQUENCE</scope>
    <source>
        <strain evidence="2">IBT 35679</strain>
    </source>
</reference>
<accession>A0AAD6CK76</accession>